<name>A0ABD0YDF7_9HEMI</name>
<dbReference type="Proteomes" id="UP001558652">
    <property type="component" value="Unassembled WGS sequence"/>
</dbReference>
<reference evidence="2 3" key="1">
    <citation type="submission" date="2024-07" db="EMBL/GenBank/DDBJ databases">
        <title>Chromosome-level genome assembly of the water stick insect Ranatra chinensis (Heteroptera: Nepidae).</title>
        <authorList>
            <person name="Liu X."/>
        </authorList>
    </citation>
    <scope>NUCLEOTIDE SEQUENCE [LARGE SCALE GENOMIC DNA]</scope>
    <source>
        <strain evidence="2">Cailab_2021Rc</strain>
        <tissue evidence="2">Muscle</tissue>
    </source>
</reference>
<protein>
    <submittedName>
        <fullName evidence="2">Uncharacterized protein</fullName>
    </submittedName>
</protein>
<feature type="region of interest" description="Disordered" evidence="1">
    <location>
        <begin position="1"/>
        <end position="28"/>
    </location>
</feature>
<comment type="caution">
    <text evidence="2">The sequence shown here is derived from an EMBL/GenBank/DDBJ whole genome shotgun (WGS) entry which is preliminary data.</text>
</comment>
<accession>A0ABD0YDF7</accession>
<evidence type="ECO:0000313" key="3">
    <source>
        <dbReference type="Proteomes" id="UP001558652"/>
    </source>
</evidence>
<proteinExistence type="predicted"/>
<dbReference type="AlphaFoldDB" id="A0ABD0YDF7"/>
<evidence type="ECO:0000256" key="1">
    <source>
        <dbReference type="SAM" id="MobiDB-lite"/>
    </source>
</evidence>
<evidence type="ECO:0000313" key="2">
    <source>
        <dbReference type="EMBL" id="KAL1129346.1"/>
    </source>
</evidence>
<feature type="compositionally biased region" description="Basic residues" evidence="1">
    <location>
        <begin position="1"/>
        <end position="12"/>
    </location>
</feature>
<dbReference type="EMBL" id="JBFDAA010000009">
    <property type="protein sequence ID" value="KAL1129346.1"/>
    <property type="molecule type" value="Genomic_DNA"/>
</dbReference>
<organism evidence="2 3">
    <name type="scientific">Ranatra chinensis</name>
    <dbReference type="NCBI Taxonomy" id="642074"/>
    <lineage>
        <taxon>Eukaryota</taxon>
        <taxon>Metazoa</taxon>
        <taxon>Ecdysozoa</taxon>
        <taxon>Arthropoda</taxon>
        <taxon>Hexapoda</taxon>
        <taxon>Insecta</taxon>
        <taxon>Pterygota</taxon>
        <taxon>Neoptera</taxon>
        <taxon>Paraneoptera</taxon>
        <taxon>Hemiptera</taxon>
        <taxon>Heteroptera</taxon>
        <taxon>Panheteroptera</taxon>
        <taxon>Nepomorpha</taxon>
        <taxon>Nepidae</taxon>
        <taxon>Ranatrinae</taxon>
        <taxon>Ranatra</taxon>
    </lineage>
</organism>
<sequence>MASKRRKMFHKNKTQETTEKGGGTSGGRFCIPIGGTPHPIQSNPAALDRICSRRPGGGKILNCSGIKTPFPSGAGKLVRFTQLSSLYIQTLFSHGKNFKPMEIGKGNLMASVFWRGIPQRIVCLKEVKQAVTDWTKQVAASFYLEGISELNVLTSQGFT</sequence>
<gene>
    <name evidence="2" type="ORF">AAG570_013873</name>
</gene>
<keyword evidence="3" id="KW-1185">Reference proteome</keyword>